<reference evidence="2 3" key="1">
    <citation type="submission" date="2024-05" db="EMBL/GenBank/DDBJ databases">
        <title>Genome sequencing and assembly of Indian major carp, Cirrhinus mrigala (Hamilton, 1822).</title>
        <authorList>
            <person name="Mohindra V."/>
            <person name="Chowdhury L.M."/>
            <person name="Lal K."/>
            <person name="Jena J.K."/>
        </authorList>
    </citation>
    <scope>NUCLEOTIDE SEQUENCE [LARGE SCALE GENOMIC DNA]</scope>
    <source>
        <strain evidence="2">CM1030</strain>
        <tissue evidence="2">Blood</tissue>
    </source>
</reference>
<feature type="region of interest" description="Disordered" evidence="1">
    <location>
        <begin position="44"/>
        <end position="75"/>
    </location>
</feature>
<feature type="non-terminal residue" evidence="2">
    <location>
        <position position="1"/>
    </location>
</feature>
<feature type="compositionally biased region" description="Acidic residues" evidence="1">
    <location>
        <begin position="9"/>
        <end position="22"/>
    </location>
</feature>
<dbReference type="AlphaFoldDB" id="A0ABD0Q4Y7"/>
<dbReference type="Proteomes" id="UP001529510">
    <property type="component" value="Unassembled WGS sequence"/>
</dbReference>
<feature type="non-terminal residue" evidence="2">
    <location>
        <position position="102"/>
    </location>
</feature>
<name>A0ABD0Q4Y7_CIRMR</name>
<gene>
    <name evidence="2" type="ORF">M9458_023587</name>
</gene>
<organism evidence="2 3">
    <name type="scientific">Cirrhinus mrigala</name>
    <name type="common">Mrigala</name>
    <dbReference type="NCBI Taxonomy" id="683832"/>
    <lineage>
        <taxon>Eukaryota</taxon>
        <taxon>Metazoa</taxon>
        <taxon>Chordata</taxon>
        <taxon>Craniata</taxon>
        <taxon>Vertebrata</taxon>
        <taxon>Euteleostomi</taxon>
        <taxon>Actinopterygii</taxon>
        <taxon>Neopterygii</taxon>
        <taxon>Teleostei</taxon>
        <taxon>Ostariophysi</taxon>
        <taxon>Cypriniformes</taxon>
        <taxon>Cyprinidae</taxon>
        <taxon>Labeoninae</taxon>
        <taxon>Labeonini</taxon>
        <taxon>Cirrhinus</taxon>
    </lineage>
</organism>
<evidence type="ECO:0000313" key="2">
    <source>
        <dbReference type="EMBL" id="KAL0181181.1"/>
    </source>
</evidence>
<comment type="caution">
    <text evidence="2">The sequence shown here is derived from an EMBL/GenBank/DDBJ whole genome shotgun (WGS) entry which is preliminary data.</text>
</comment>
<proteinExistence type="predicted"/>
<keyword evidence="3" id="KW-1185">Reference proteome</keyword>
<evidence type="ECO:0000313" key="3">
    <source>
        <dbReference type="Proteomes" id="UP001529510"/>
    </source>
</evidence>
<sequence>DENEKEVPVEEEDEISDFDGEEAEHKKSNGNGTCLEVEDISVKEENEEGHNYSKSFLKKVSGPEEREEEAAVKMEDSVVFDSSMSFNEGTVKRNETEKAEVQ</sequence>
<accession>A0ABD0Q4Y7</accession>
<feature type="compositionally biased region" description="Basic and acidic residues" evidence="1">
    <location>
        <begin position="61"/>
        <end position="75"/>
    </location>
</feature>
<protein>
    <submittedName>
        <fullName evidence="2">Uncharacterized protein</fullName>
    </submittedName>
</protein>
<dbReference type="EMBL" id="JAMKFB020000011">
    <property type="protein sequence ID" value="KAL0181181.1"/>
    <property type="molecule type" value="Genomic_DNA"/>
</dbReference>
<evidence type="ECO:0000256" key="1">
    <source>
        <dbReference type="SAM" id="MobiDB-lite"/>
    </source>
</evidence>
<feature type="region of interest" description="Disordered" evidence="1">
    <location>
        <begin position="1"/>
        <end position="32"/>
    </location>
</feature>